<keyword evidence="5 11" id="KW-0808">Transferase</keyword>
<keyword evidence="11" id="KW-0963">Cytoplasm</keyword>
<dbReference type="InterPro" id="IPR000192">
    <property type="entry name" value="Aminotrans_V_dom"/>
</dbReference>
<sequence>MTRAWNFSAGPAMLPTAVMERIAEELPDTNGSGMSAMEMSHRGTAFQAIAQATEADLRDLLDVPDDYRVLFLQGGATALFATLPLNLANGSGRADYIHSGHWSGKAIAEARRYCRVNVAGDCEPRGFSRVPEAGEYRMDPAADYVHITPNETIHGLRFPELPETGGRPLVADYSSAILSEPLDVRDYGLIYAGAQKNIGPAGLCLVIVRDDLLTGAREDTPSLMDLRAQAQAGSMLNTPPTFAWYVAGLVFQWLKEQGGLAVMAERNRVKAGLLYQAIDDSDFYRNPVAAECRSLMNVPFFLADPQLEGRFKQEAAEAGLLNLGGHRAIGGLRASIYNAMPLEGVKALVGFMNDFERRYG</sequence>
<evidence type="ECO:0000256" key="5">
    <source>
        <dbReference type="ARBA" id="ARBA00022679"/>
    </source>
</evidence>
<comment type="similarity">
    <text evidence="2 11">Belongs to the class-V pyridoxal-phosphate-dependent aminotransferase family. SerC subfamily.</text>
</comment>
<comment type="caution">
    <text evidence="11">Lacks conserved residue(s) required for the propagation of feature annotation.</text>
</comment>
<organism evidence="13 14">
    <name type="scientific">Natronospira proteinivora</name>
    <dbReference type="NCBI Taxonomy" id="1807133"/>
    <lineage>
        <taxon>Bacteria</taxon>
        <taxon>Pseudomonadati</taxon>
        <taxon>Pseudomonadota</taxon>
        <taxon>Gammaproteobacteria</taxon>
        <taxon>Natronospirales</taxon>
        <taxon>Natronospiraceae</taxon>
        <taxon>Natronospira</taxon>
    </lineage>
</organism>
<evidence type="ECO:0000313" key="14">
    <source>
        <dbReference type="Proteomes" id="UP001523550"/>
    </source>
</evidence>
<keyword evidence="6 11" id="KW-0663">Pyridoxal phosphate</keyword>
<dbReference type="InterPro" id="IPR015422">
    <property type="entry name" value="PyrdxlP-dep_Trfase_small"/>
</dbReference>
<proteinExistence type="inferred from homology"/>
<evidence type="ECO:0000256" key="2">
    <source>
        <dbReference type="ARBA" id="ARBA00006904"/>
    </source>
</evidence>
<dbReference type="PIRSF" id="PIRSF000525">
    <property type="entry name" value="SerC"/>
    <property type="match status" value="1"/>
</dbReference>
<comment type="caution">
    <text evidence="13">The sequence shown here is derived from an EMBL/GenBank/DDBJ whole genome shotgun (WGS) entry which is preliminary data.</text>
</comment>
<feature type="binding site" evidence="11">
    <location>
        <position position="152"/>
    </location>
    <ligand>
        <name>pyridoxal 5'-phosphate</name>
        <dbReference type="ChEBI" id="CHEBI:597326"/>
    </ligand>
</feature>
<evidence type="ECO:0000256" key="4">
    <source>
        <dbReference type="ARBA" id="ARBA00022605"/>
    </source>
</evidence>
<comment type="pathway">
    <text evidence="1 11">Amino-acid biosynthesis; L-serine biosynthesis; L-serine from 3-phospho-D-glycerate: step 2/3.</text>
</comment>
<dbReference type="EC" id="2.6.1.52" evidence="11"/>
<evidence type="ECO:0000313" key="13">
    <source>
        <dbReference type="EMBL" id="MCP1726932.1"/>
    </source>
</evidence>
<dbReference type="InterPro" id="IPR015424">
    <property type="entry name" value="PyrdxlP-dep_Trfase"/>
</dbReference>
<evidence type="ECO:0000256" key="10">
    <source>
        <dbReference type="ARBA" id="ARBA00049007"/>
    </source>
</evidence>
<evidence type="ECO:0000256" key="11">
    <source>
        <dbReference type="HAMAP-Rule" id="MF_00160"/>
    </source>
</evidence>
<dbReference type="Gene3D" id="3.40.640.10">
    <property type="entry name" value="Type I PLP-dependent aspartate aminotransferase-like (Major domain)"/>
    <property type="match status" value="1"/>
</dbReference>
<comment type="catalytic activity">
    <reaction evidence="9 11">
        <text>4-(phosphooxy)-L-threonine + 2-oxoglutarate = (R)-3-hydroxy-2-oxo-4-phosphooxybutanoate + L-glutamate</text>
        <dbReference type="Rhea" id="RHEA:16573"/>
        <dbReference type="ChEBI" id="CHEBI:16810"/>
        <dbReference type="ChEBI" id="CHEBI:29985"/>
        <dbReference type="ChEBI" id="CHEBI:58452"/>
        <dbReference type="ChEBI" id="CHEBI:58538"/>
        <dbReference type="EC" id="2.6.1.52"/>
    </reaction>
</comment>
<accession>A0ABT1G6K4</accession>
<evidence type="ECO:0000256" key="9">
    <source>
        <dbReference type="ARBA" id="ARBA00047630"/>
    </source>
</evidence>
<dbReference type="PANTHER" id="PTHR43247">
    <property type="entry name" value="PHOSPHOSERINE AMINOTRANSFERASE"/>
    <property type="match status" value="1"/>
</dbReference>
<feature type="binding site" evidence="11">
    <location>
        <position position="102"/>
    </location>
    <ligand>
        <name>pyridoxal 5'-phosphate</name>
        <dbReference type="ChEBI" id="CHEBI:597326"/>
    </ligand>
</feature>
<comment type="subunit">
    <text evidence="11">Homodimer.</text>
</comment>
<keyword evidence="14" id="KW-1185">Reference proteome</keyword>
<comment type="function">
    <text evidence="11">Catalyzes the reversible conversion of 3-phosphohydroxypyruvate to phosphoserine and of 3-hydroxy-2-oxo-4-phosphonooxybutanoate to phosphohydroxythreonine.</text>
</comment>
<dbReference type="NCBIfam" id="TIGR01364">
    <property type="entry name" value="serC_1"/>
    <property type="match status" value="1"/>
</dbReference>
<keyword evidence="7 11" id="KW-0664">Pyridoxine biosynthesis</keyword>
<keyword evidence="3 11" id="KW-0032">Aminotransferase</keyword>
<dbReference type="InterPro" id="IPR015421">
    <property type="entry name" value="PyrdxlP-dep_Trfase_major"/>
</dbReference>
<dbReference type="NCBIfam" id="NF003764">
    <property type="entry name" value="PRK05355.1"/>
    <property type="match status" value="1"/>
</dbReference>
<comment type="subcellular location">
    <subcellularLocation>
        <location evidence="11">Cytoplasm</location>
    </subcellularLocation>
</comment>
<evidence type="ECO:0000256" key="1">
    <source>
        <dbReference type="ARBA" id="ARBA00005099"/>
    </source>
</evidence>
<dbReference type="HAMAP" id="MF_00160">
    <property type="entry name" value="SerC_aminotrans_5"/>
    <property type="match status" value="1"/>
</dbReference>
<keyword evidence="8 11" id="KW-0718">Serine biosynthesis</keyword>
<feature type="binding site" evidence="11">
    <location>
        <position position="42"/>
    </location>
    <ligand>
        <name>L-glutamate</name>
        <dbReference type="ChEBI" id="CHEBI:29985"/>
    </ligand>
</feature>
<feature type="binding site" evidence="11">
    <location>
        <position position="195"/>
    </location>
    <ligand>
        <name>pyridoxal 5'-phosphate</name>
        <dbReference type="ChEBI" id="CHEBI:597326"/>
    </ligand>
</feature>
<gene>
    <name evidence="11" type="primary">serC</name>
    <name evidence="13" type="ORF">J2T60_000897</name>
</gene>
<dbReference type="RefSeq" id="WP_253446000.1">
    <property type="nucleotide sequence ID" value="NZ_JALJYF010000001.1"/>
</dbReference>
<dbReference type="InterPro" id="IPR022278">
    <property type="entry name" value="Pser_aminoTfrase"/>
</dbReference>
<dbReference type="EMBL" id="JALJYF010000001">
    <property type="protein sequence ID" value="MCP1726932.1"/>
    <property type="molecule type" value="Genomic_DNA"/>
</dbReference>
<evidence type="ECO:0000256" key="3">
    <source>
        <dbReference type="ARBA" id="ARBA00022576"/>
    </source>
</evidence>
<comment type="pathway">
    <text evidence="11">Cofactor biosynthesis; pyridoxine 5'-phosphate biosynthesis; pyridoxine 5'-phosphate from D-erythrose 4-phosphate: step 3/5.</text>
</comment>
<evidence type="ECO:0000259" key="12">
    <source>
        <dbReference type="Pfam" id="PF00266"/>
    </source>
</evidence>
<protein>
    <recommendedName>
        <fullName evidence="11">Phosphoserine aminotransferase</fullName>
        <ecNumber evidence="11">2.6.1.52</ecNumber>
    </recommendedName>
    <alternativeName>
        <fullName evidence="11">Phosphohydroxythreonine aminotransferase</fullName>
        <shortName evidence="11">PSAT</shortName>
    </alternativeName>
</protein>
<feature type="binding site" evidence="11">
    <location>
        <begin position="237"/>
        <end position="238"/>
    </location>
    <ligand>
        <name>pyridoxal 5'-phosphate</name>
        <dbReference type="ChEBI" id="CHEBI:597326"/>
    </ligand>
</feature>
<comment type="cofactor">
    <cofactor evidence="11">
        <name>pyridoxal 5'-phosphate</name>
        <dbReference type="ChEBI" id="CHEBI:597326"/>
    </cofactor>
    <text evidence="11">Binds 1 pyridoxal phosphate per subunit.</text>
</comment>
<dbReference type="Gene3D" id="3.90.1150.10">
    <property type="entry name" value="Aspartate Aminotransferase, domain 1"/>
    <property type="match status" value="1"/>
</dbReference>
<evidence type="ECO:0000256" key="8">
    <source>
        <dbReference type="ARBA" id="ARBA00023299"/>
    </source>
</evidence>
<feature type="binding site" evidence="11">
    <location>
        <position position="172"/>
    </location>
    <ligand>
        <name>pyridoxal 5'-phosphate</name>
        <dbReference type="ChEBI" id="CHEBI:597326"/>
    </ligand>
</feature>
<dbReference type="GO" id="GO:0004648">
    <property type="term" value="F:O-phospho-L-serine:2-oxoglutarate aminotransferase activity"/>
    <property type="evidence" value="ECO:0007669"/>
    <property type="project" value="UniProtKB-EC"/>
</dbReference>
<dbReference type="Pfam" id="PF00266">
    <property type="entry name" value="Aminotran_5"/>
    <property type="match status" value="1"/>
</dbReference>
<name>A0ABT1G6K4_9GAMM</name>
<dbReference type="SUPFAM" id="SSF53383">
    <property type="entry name" value="PLP-dependent transferases"/>
    <property type="match status" value="1"/>
</dbReference>
<feature type="modified residue" description="N6-(pyridoxal phosphate)lysine" evidence="11">
    <location>
        <position position="196"/>
    </location>
</feature>
<dbReference type="PANTHER" id="PTHR43247:SF1">
    <property type="entry name" value="PHOSPHOSERINE AMINOTRANSFERASE"/>
    <property type="match status" value="1"/>
</dbReference>
<feature type="binding site" evidence="11">
    <location>
        <begin position="76"/>
        <end position="77"/>
    </location>
    <ligand>
        <name>pyridoxal 5'-phosphate</name>
        <dbReference type="ChEBI" id="CHEBI:597326"/>
    </ligand>
</feature>
<evidence type="ECO:0000256" key="7">
    <source>
        <dbReference type="ARBA" id="ARBA00023096"/>
    </source>
</evidence>
<comment type="catalytic activity">
    <reaction evidence="10 11">
        <text>O-phospho-L-serine + 2-oxoglutarate = 3-phosphooxypyruvate + L-glutamate</text>
        <dbReference type="Rhea" id="RHEA:14329"/>
        <dbReference type="ChEBI" id="CHEBI:16810"/>
        <dbReference type="ChEBI" id="CHEBI:18110"/>
        <dbReference type="ChEBI" id="CHEBI:29985"/>
        <dbReference type="ChEBI" id="CHEBI:57524"/>
        <dbReference type="EC" id="2.6.1.52"/>
    </reaction>
</comment>
<feature type="domain" description="Aminotransferase class V" evidence="12">
    <location>
        <begin position="5"/>
        <end position="348"/>
    </location>
</feature>
<keyword evidence="4 11" id="KW-0028">Amino-acid biosynthesis</keyword>
<dbReference type="Proteomes" id="UP001523550">
    <property type="component" value="Unassembled WGS sequence"/>
</dbReference>
<reference evidence="13 14" key="1">
    <citation type="submission" date="2022-03" db="EMBL/GenBank/DDBJ databases">
        <title>Genomic Encyclopedia of Type Strains, Phase III (KMG-III): the genomes of soil and plant-associated and newly described type strains.</title>
        <authorList>
            <person name="Whitman W."/>
        </authorList>
    </citation>
    <scope>NUCLEOTIDE SEQUENCE [LARGE SCALE GENOMIC DNA]</scope>
    <source>
        <strain evidence="13 14">BSker1</strain>
    </source>
</reference>
<evidence type="ECO:0000256" key="6">
    <source>
        <dbReference type="ARBA" id="ARBA00022898"/>
    </source>
</evidence>